<evidence type="ECO:0000313" key="3">
    <source>
        <dbReference type="EMBL" id="AFC99135.1"/>
    </source>
</evidence>
<dbReference type="EMBL" id="CP003243">
    <property type="protein sequence ID" value="AFC99135.1"/>
    <property type="molecule type" value="Genomic_DNA"/>
</dbReference>
<sequence>MLVDLAALRDALLTLTGAREGGKELTCPLKFKQGRHGTDAVVDCARCAERSSLSDPACRLRLVRSLSGKAWMDRLILERNIVREYGGSGLTSLLGLVSFYDDMKLQSSTLQAYGCGRCSGERRKSVMRAAEASIASPQEAWRMAASIQIMHGKEAQECRPCIERYASFRNDLARICARVKCVDARPYVRPRFSTSRIMAEPPDGAIFLRSYEISGDRLAPAIHVTIYEMADSLERLYFMMPWEYSMEEEDISLIVEARQRLLSKRPETMEFMDASNMRPLFARYGKEAISNTAAAKGLRLEPGRLEMLASVLVKYTCGLGILEDVLRDPHIEDAYVNAPVGFNPLHVVVDGEECTSNIFLSEADVESTISRLRAISGRPFSEANPVLDMDLGEFHTRVSAIGNPLSRGLAYAFRRHKTTPWTLPQLVSKKMLTPYAAGLLSLMVDGQSSILVTGTRGAGKTSLLGALMLEIPQSCRILVIEDTPELPVEDMQRCGWKVQGMGTRAPISGSEAEFQASDVLRAALRLGESALIMGEVRGAEARSLYEAMRVGASGNAVMGTIHGSSCMDVYDRVVHDIGVPPASFKATDAVVVCSTVRRSGGQARERRVIQVAEVSRSRWEDAGGAFDDLLVYDASADFLAPADRIDTGRSEALQKIAKKWGVPIKTLNDEVEARSLFMAQVAGKPWAMEAEAYARCVNAYRAIRENGRREGGPYFKEWADWLEREGAYGG</sequence>
<dbReference type="PANTHER" id="PTHR30486:SF6">
    <property type="entry name" value="TYPE IV PILUS RETRACTATION ATPASE PILT"/>
    <property type="match status" value="1"/>
</dbReference>
<dbReference type="Proteomes" id="UP000005233">
    <property type="component" value="Chromosome"/>
</dbReference>
<evidence type="ECO:0000256" key="1">
    <source>
        <dbReference type="ARBA" id="ARBA00006611"/>
    </source>
</evidence>
<keyword evidence="4" id="KW-1185">Reference proteome</keyword>
<dbReference type="InterPro" id="IPR027417">
    <property type="entry name" value="P-loop_NTPase"/>
</dbReference>
<dbReference type="AlphaFoldDB" id="H8IA69"/>
<dbReference type="eggNOG" id="arCOG01818">
    <property type="taxonomic scope" value="Archaea"/>
</dbReference>
<dbReference type="GO" id="GO:0016887">
    <property type="term" value="F:ATP hydrolysis activity"/>
    <property type="evidence" value="ECO:0007669"/>
    <property type="project" value="InterPro"/>
</dbReference>
<organism evidence="3 4">
    <name type="scientific">Methanocella conradii (strain DSM 24694 / JCM 17849 / CGMCC 1.5162 / HZ254)</name>
    <dbReference type="NCBI Taxonomy" id="1041930"/>
    <lineage>
        <taxon>Archaea</taxon>
        <taxon>Methanobacteriati</taxon>
        <taxon>Methanobacteriota</taxon>
        <taxon>Stenosarchaea group</taxon>
        <taxon>Methanomicrobia</taxon>
        <taxon>Methanocellales</taxon>
        <taxon>Methanocellaceae</taxon>
        <taxon>Methanocella</taxon>
    </lineage>
</organism>
<comment type="similarity">
    <text evidence="1">Belongs to the GSP E family.</text>
</comment>
<feature type="domain" description="Bacterial type II secretion system protein E" evidence="2">
    <location>
        <begin position="369"/>
        <end position="605"/>
    </location>
</feature>
<proteinExistence type="inferred from homology"/>
<accession>H8IA69</accession>
<dbReference type="Pfam" id="PF00437">
    <property type="entry name" value="T2SSE"/>
    <property type="match status" value="1"/>
</dbReference>
<dbReference type="SUPFAM" id="SSF52540">
    <property type="entry name" value="P-loop containing nucleoside triphosphate hydrolases"/>
    <property type="match status" value="1"/>
</dbReference>
<protein>
    <submittedName>
        <fullName evidence="3">Type II secretion system protein E</fullName>
    </submittedName>
</protein>
<dbReference type="PANTHER" id="PTHR30486">
    <property type="entry name" value="TWITCHING MOTILITY PROTEIN PILT"/>
    <property type="match status" value="1"/>
</dbReference>
<evidence type="ECO:0000313" key="4">
    <source>
        <dbReference type="Proteomes" id="UP000005233"/>
    </source>
</evidence>
<dbReference type="OrthoDB" id="31341at2157"/>
<dbReference type="GeneID" id="11970247"/>
<dbReference type="Gene3D" id="3.40.50.300">
    <property type="entry name" value="P-loop containing nucleotide triphosphate hydrolases"/>
    <property type="match status" value="1"/>
</dbReference>
<reference evidence="3 4" key="1">
    <citation type="journal article" date="2012" name="J. Bacteriol.">
        <title>Complete genome sequence of a thermophilic methanogen, Methanocella conradii HZ254, isolated from Chinese rice field soil.</title>
        <authorList>
            <person name="Lu Z."/>
            <person name="Lu Y."/>
        </authorList>
    </citation>
    <scope>NUCLEOTIDE SEQUENCE [LARGE SCALE GENOMIC DNA]</scope>
    <source>
        <strain evidence="4">DSM 24694 / JCM 17849 / CGMCC 1.5162 / HZ254</strain>
    </source>
</reference>
<dbReference type="InterPro" id="IPR001482">
    <property type="entry name" value="T2SS/T4SS_dom"/>
</dbReference>
<dbReference type="Gene3D" id="3.30.450.380">
    <property type="match status" value="1"/>
</dbReference>
<dbReference type="KEGG" id="mez:Mtc_0365"/>
<name>H8IA69_METCZ</name>
<dbReference type="STRING" id="1041930.Mtc_0365"/>
<gene>
    <name evidence="3" type="ordered locus">Mtc_0365</name>
</gene>
<evidence type="ECO:0000259" key="2">
    <source>
        <dbReference type="Pfam" id="PF00437"/>
    </source>
</evidence>
<dbReference type="HOGENOM" id="CLU_017428_0_0_2"/>
<dbReference type="InterPro" id="IPR050921">
    <property type="entry name" value="T4SS_GSP_E_ATPase"/>
</dbReference>
<dbReference type="RefSeq" id="WP_014404974.1">
    <property type="nucleotide sequence ID" value="NC_017034.1"/>
</dbReference>